<dbReference type="EMBL" id="FWFN01000003">
    <property type="protein sequence ID" value="SLN36332.1"/>
    <property type="molecule type" value="Genomic_DNA"/>
</dbReference>
<dbReference type="AlphaFoldDB" id="A0A1X6YZY6"/>
<evidence type="ECO:0000259" key="2">
    <source>
        <dbReference type="Pfam" id="PF17131"/>
    </source>
</evidence>
<feature type="chain" id="PRO_5012462701" description="Uncharacterized protein TP-0789 domain-containing protein" evidence="1">
    <location>
        <begin position="26"/>
        <end position="265"/>
    </location>
</feature>
<proteinExistence type="predicted"/>
<gene>
    <name evidence="3" type="ORF">PSM7751_01562</name>
</gene>
<dbReference type="Proteomes" id="UP000193963">
    <property type="component" value="Unassembled WGS sequence"/>
</dbReference>
<keyword evidence="4" id="KW-1185">Reference proteome</keyword>
<sequence length="265" mass="29431">MPRRSLSHLLAALVLLTLLPGPALAETAQEKGRRLAAQVGVEPGFRDQSVSGEMILTTASGQTSTRRFKARSVETGPEEARSVLIFDWPGDIRGTALLTHSHGGGRDDDQWLYLPAVSKVRRISSSGRSGAFVGSEFAYEDMVDQDVEKYTYAFVSTGACPGGGRCDIVDRFPTGRSAYSAQRLWIDAGRHLIRQVQYFDRRQAHVKTMVVSGYRQYQGRYWRASQMVMTNHLTGKGTTLTWTDFRFNQGLKPADLTVNALRRGL</sequence>
<evidence type="ECO:0000313" key="3">
    <source>
        <dbReference type="EMBL" id="SLN36332.1"/>
    </source>
</evidence>
<accession>A0A1X6YZY6</accession>
<dbReference type="CDD" id="cd16329">
    <property type="entry name" value="LolA_like"/>
    <property type="match status" value="1"/>
</dbReference>
<organism evidence="3 4">
    <name type="scientific">Pseudooceanicola marinus</name>
    <dbReference type="NCBI Taxonomy" id="396013"/>
    <lineage>
        <taxon>Bacteria</taxon>
        <taxon>Pseudomonadati</taxon>
        <taxon>Pseudomonadota</taxon>
        <taxon>Alphaproteobacteria</taxon>
        <taxon>Rhodobacterales</taxon>
        <taxon>Paracoccaceae</taxon>
        <taxon>Pseudooceanicola</taxon>
    </lineage>
</organism>
<reference evidence="3 4" key="1">
    <citation type="submission" date="2017-03" db="EMBL/GenBank/DDBJ databases">
        <authorList>
            <person name="Afonso C.L."/>
            <person name="Miller P.J."/>
            <person name="Scott M.A."/>
            <person name="Spackman E."/>
            <person name="Goraichik I."/>
            <person name="Dimitrov K.M."/>
            <person name="Suarez D.L."/>
            <person name="Swayne D.E."/>
        </authorList>
    </citation>
    <scope>NUCLEOTIDE SEQUENCE [LARGE SCALE GENOMIC DNA]</scope>
    <source>
        <strain evidence="3 4">CECT 7751</strain>
    </source>
</reference>
<protein>
    <recommendedName>
        <fullName evidence="2">Uncharacterized protein TP-0789 domain-containing protein</fullName>
    </recommendedName>
</protein>
<feature type="signal peptide" evidence="1">
    <location>
        <begin position="1"/>
        <end position="25"/>
    </location>
</feature>
<dbReference type="RefSeq" id="WP_085887448.1">
    <property type="nucleotide sequence ID" value="NZ_FWFN01000003.1"/>
</dbReference>
<dbReference type="Gene3D" id="2.50.20.10">
    <property type="entry name" value="Lipoprotein localisation LolA/LolB/LppX"/>
    <property type="match status" value="1"/>
</dbReference>
<feature type="domain" description="Uncharacterized protein TP-0789" evidence="2">
    <location>
        <begin position="79"/>
        <end position="263"/>
    </location>
</feature>
<dbReference type="OrthoDB" id="9803781at2"/>
<dbReference type="Pfam" id="PF17131">
    <property type="entry name" value="LolA_like"/>
    <property type="match status" value="1"/>
</dbReference>
<name>A0A1X6YZY6_9RHOB</name>
<keyword evidence="1" id="KW-0732">Signal</keyword>
<dbReference type="InterPro" id="IPR033399">
    <property type="entry name" value="TP_0789-like"/>
</dbReference>
<evidence type="ECO:0000313" key="4">
    <source>
        <dbReference type="Proteomes" id="UP000193963"/>
    </source>
</evidence>
<evidence type="ECO:0000256" key="1">
    <source>
        <dbReference type="SAM" id="SignalP"/>
    </source>
</evidence>